<sequence>MAPKFNNYRLLNQRIRRSLRFNTHQLRSLPMQLSELIVDYFDIYAPYDYMEFDYAASLTRFGCVDACTFLVAMVYVDRIRKLDKQFFETTDPNEIYISALVVASKFLYDDGIKESVYNDEWAVSASTSVKRINALELQFLDVIAWNLNIDENEFYNVLGICERWIALNSVKKFGFCTYNEINILYERLNLYLKCVRPLILFVSIAILIYVTSLSLMFVAFRLSCTFHSDGK</sequence>
<evidence type="ECO:0000313" key="4">
    <source>
        <dbReference type="EMBL" id="VDN56179.1"/>
    </source>
</evidence>
<dbReference type="AlphaFoldDB" id="A0A0N4U4R7"/>
<reference evidence="4 6" key="2">
    <citation type="submission" date="2018-11" db="EMBL/GenBank/DDBJ databases">
        <authorList>
            <consortium name="Pathogen Informatics"/>
        </authorList>
    </citation>
    <scope>NUCLEOTIDE SEQUENCE [LARGE SCALE GENOMIC DNA]</scope>
</reference>
<evidence type="ECO:0000313" key="7">
    <source>
        <dbReference type="WBParaSite" id="DME_0000179201-mRNA-1"/>
    </source>
</evidence>
<keyword evidence="6" id="KW-1185">Reference proteome</keyword>
<organism evidence="5 7">
    <name type="scientific">Dracunculus medinensis</name>
    <name type="common">Guinea worm</name>
    <dbReference type="NCBI Taxonomy" id="318479"/>
    <lineage>
        <taxon>Eukaryota</taxon>
        <taxon>Metazoa</taxon>
        <taxon>Ecdysozoa</taxon>
        <taxon>Nematoda</taxon>
        <taxon>Chromadorea</taxon>
        <taxon>Rhabditida</taxon>
        <taxon>Spirurina</taxon>
        <taxon>Dracunculoidea</taxon>
        <taxon>Dracunculidae</taxon>
        <taxon>Dracunculus</taxon>
    </lineage>
</organism>
<dbReference type="STRING" id="318479.A0A0N4U4R7"/>
<feature type="transmembrane region" description="Helical" evidence="3">
    <location>
        <begin position="54"/>
        <end position="76"/>
    </location>
</feature>
<comment type="similarity">
    <text evidence="1">Belongs to the CNPPD1 family.</text>
</comment>
<proteinExistence type="inferred from homology"/>
<accession>A0A0N4U4R7</accession>
<dbReference type="Gene3D" id="1.10.472.10">
    <property type="entry name" value="Cyclin-like"/>
    <property type="match status" value="1"/>
</dbReference>
<reference evidence="7" key="1">
    <citation type="submission" date="2017-02" db="UniProtKB">
        <authorList>
            <consortium name="WormBaseParasite"/>
        </authorList>
    </citation>
    <scope>IDENTIFICATION</scope>
</reference>
<dbReference type="InterPro" id="IPR036915">
    <property type="entry name" value="Cyclin-like_sf"/>
</dbReference>
<dbReference type="GO" id="GO:0000307">
    <property type="term" value="C:cyclin-dependent protein kinase holoenzyme complex"/>
    <property type="evidence" value="ECO:0007669"/>
    <property type="project" value="TreeGrafter"/>
</dbReference>
<dbReference type="OrthoDB" id="244495at2759"/>
<dbReference type="Pfam" id="PF08613">
    <property type="entry name" value="Cyclin"/>
    <property type="match status" value="1"/>
</dbReference>
<dbReference type="InterPro" id="IPR013922">
    <property type="entry name" value="Cyclin_PHO80-like"/>
</dbReference>
<dbReference type="SUPFAM" id="SSF47954">
    <property type="entry name" value="Cyclin-like"/>
    <property type="match status" value="1"/>
</dbReference>
<dbReference type="GO" id="GO:0016538">
    <property type="term" value="F:cyclin-dependent protein serine/threonine kinase regulator activity"/>
    <property type="evidence" value="ECO:0007669"/>
    <property type="project" value="TreeGrafter"/>
</dbReference>
<dbReference type="GO" id="GO:0019901">
    <property type="term" value="F:protein kinase binding"/>
    <property type="evidence" value="ECO:0007669"/>
    <property type="project" value="InterPro"/>
</dbReference>
<dbReference type="Proteomes" id="UP000038040">
    <property type="component" value="Unplaced"/>
</dbReference>
<dbReference type="PANTHER" id="PTHR15615">
    <property type="match status" value="1"/>
</dbReference>
<dbReference type="WBParaSite" id="DME_0000179201-mRNA-1">
    <property type="protein sequence ID" value="DME_0000179201-mRNA-1"/>
    <property type="gene ID" value="DME_0000179201"/>
</dbReference>
<evidence type="ECO:0000313" key="6">
    <source>
        <dbReference type="Proteomes" id="UP000274756"/>
    </source>
</evidence>
<feature type="transmembrane region" description="Helical" evidence="3">
    <location>
        <begin position="198"/>
        <end position="220"/>
    </location>
</feature>
<protein>
    <recommendedName>
        <fullName evidence="2">Protein CNPPD1</fullName>
    </recommendedName>
</protein>
<dbReference type="CDD" id="cd20557">
    <property type="entry name" value="CYCLIN_ScPCL1-like"/>
    <property type="match status" value="1"/>
</dbReference>
<dbReference type="PANTHER" id="PTHR15615:SF108">
    <property type="entry name" value="PROTEIN CNPPD1"/>
    <property type="match status" value="1"/>
</dbReference>
<dbReference type="EMBL" id="UYYG01001154">
    <property type="protein sequence ID" value="VDN56179.1"/>
    <property type="molecule type" value="Genomic_DNA"/>
</dbReference>
<name>A0A0N4U4R7_DRAME</name>
<keyword evidence="3" id="KW-0812">Transmembrane</keyword>
<keyword evidence="3" id="KW-1133">Transmembrane helix</keyword>
<gene>
    <name evidence="4" type="ORF">DME_LOCUS6152</name>
</gene>
<evidence type="ECO:0000313" key="5">
    <source>
        <dbReference type="Proteomes" id="UP000038040"/>
    </source>
</evidence>
<dbReference type="GO" id="GO:0005634">
    <property type="term" value="C:nucleus"/>
    <property type="evidence" value="ECO:0007669"/>
    <property type="project" value="TreeGrafter"/>
</dbReference>
<evidence type="ECO:0000256" key="3">
    <source>
        <dbReference type="SAM" id="Phobius"/>
    </source>
</evidence>
<evidence type="ECO:0000256" key="2">
    <source>
        <dbReference type="ARBA" id="ARBA00040808"/>
    </source>
</evidence>
<evidence type="ECO:0000256" key="1">
    <source>
        <dbReference type="ARBA" id="ARBA00038508"/>
    </source>
</evidence>
<dbReference type="Proteomes" id="UP000274756">
    <property type="component" value="Unassembled WGS sequence"/>
</dbReference>
<keyword evidence="3" id="KW-0472">Membrane</keyword>